<evidence type="ECO:0008006" key="3">
    <source>
        <dbReference type="Google" id="ProtNLM"/>
    </source>
</evidence>
<protein>
    <recommendedName>
        <fullName evidence="3">BTB domain-containing protein</fullName>
    </recommendedName>
</protein>
<feature type="coiled-coil region" evidence="1">
    <location>
        <begin position="30"/>
        <end position="64"/>
    </location>
</feature>
<name>A0A7S3TGK1_EMIHU</name>
<dbReference type="Gene3D" id="1.25.40.420">
    <property type="match status" value="1"/>
</dbReference>
<sequence>MAAMDTNNLSPQSIALIANFGGYPQRVAHDQEHRRHVQAVQERLVQLEAQVAALQNEKGQLGDAARQLLFNHDVMVKSTVDGSLCPARKSTLIAASAYFQTRLEATGAELGDEEGVVSLDATPEAVRALMLELHLPGCTDRASLGQSLAFEVLQLVAMLGGPADVGGTAELDNPMSKVATLCTNAFVMGRSAERIADPVECAAFCAALTSSIDHVDTLGSDDRHAWLVEAFREVGASCARSIRLAKSDALPLDALSPAALLKVLDAPIATQIRAPRYVVILRWLAARWSQLPLGASSVHAKLPDAFALAIPKEVGIFLLRCLANGAPALDSLDALNAGEDIEDTISKHDELSLKPASNAEFARLWVHLVDSMACCGHLGFGQPGARWVDAATFSRMLSLRKLKVDSEETVLRAFLEWAEVPGREASVIDQVAPLVRFPLVRVCPPDGAIKDALSRVYRRSPVVQALVQEALVLQQEVSRKGEAAACATFKPKRHALAIDGVSADVERAKKRKLCVNDAVPGVSAADAADALMA</sequence>
<reference evidence="2" key="1">
    <citation type="submission" date="2021-01" db="EMBL/GenBank/DDBJ databases">
        <authorList>
            <person name="Corre E."/>
            <person name="Pelletier E."/>
            <person name="Niang G."/>
            <person name="Scheremetjew M."/>
            <person name="Finn R."/>
            <person name="Kale V."/>
            <person name="Holt S."/>
            <person name="Cochrane G."/>
            <person name="Meng A."/>
            <person name="Brown T."/>
            <person name="Cohen L."/>
        </authorList>
    </citation>
    <scope>NUCLEOTIDE SEQUENCE</scope>
    <source>
        <strain evidence="2">379</strain>
    </source>
</reference>
<evidence type="ECO:0000256" key="1">
    <source>
        <dbReference type="SAM" id="Coils"/>
    </source>
</evidence>
<accession>A0A7S3TGK1</accession>
<dbReference type="AlphaFoldDB" id="A0A7S3TGK1"/>
<gene>
    <name evidence="2" type="ORF">EHUX00137_LOCUS38106</name>
</gene>
<keyword evidence="1" id="KW-0175">Coiled coil</keyword>
<dbReference type="EMBL" id="HBIR01048765">
    <property type="protein sequence ID" value="CAE0583687.1"/>
    <property type="molecule type" value="Transcribed_RNA"/>
</dbReference>
<proteinExistence type="predicted"/>
<evidence type="ECO:0000313" key="2">
    <source>
        <dbReference type="EMBL" id="CAE0583687.1"/>
    </source>
</evidence>
<organism evidence="2">
    <name type="scientific">Emiliania huxleyi</name>
    <name type="common">Coccolithophore</name>
    <name type="synonym">Pontosphaera huxleyi</name>
    <dbReference type="NCBI Taxonomy" id="2903"/>
    <lineage>
        <taxon>Eukaryota</taxon>
        <taxon>Haptista</taxon>
        <taxon>Haptophyta</taxon>
        <taxon>Prymnesiophyceae</taxon>
        <taxon>Isochrysidales</taxon>
        <taxon>Noelaerhabdaceae</taxon>
        <taxon>Emiliania</taxon>
    </lineage>
</organism>